<proteinExistence type="predicted"/>
<evidence type="ECO:0000313" key="2">
    <source>
        <dbReference type="Proteomes" id="UP000783213"/>
    </source>
</evidence>
<keyword evidence="2" id="KW-1185">Reference proteome</keyword>
<dbReference type="RefSeq" id="XP_038812363.1">
    <property type="nucleotide sequence ID" value="XM_038950899.1"/>
</dbReference>
<dbReference type="EMBL" id="RCSX01000006">
    <property type="protein sequence ID" value="KAF7933570.1"/>
    <property type="molecule type" value="Genomic_DNA"/>
</dbReference>
<protein>
    <submittedName>
        <fullName evidence="1">Uncharacterized protein</fullName>
    </submittedName>
</protein>
<evidence type="ECO:0000313" key="1">
    <source>
        <dbReference type="EMBL" id="KAF7933570.1"/>
    </source>
</evidence>
<comment type="caution">
    <text evidence="1">The sequence shown here is derived from an EMBL/GenBank/DDBJ whole genome shotgun (WGS) entry which is preliminary data.</text>
</comment>
<dbReference type="Proteomes" id="UP000783213">
    <property type="component" value="Unassembled WGS sequence"/>
</dbReference>
<accession>A0ABQ7IT34</accession>
<gene>
    <name evidence="1" type="ORF">EAE98_003279</name>
</gene>
<organism evidence="1 2">
    <name type="scientific">Botrytis deweyae</name>
    <dbReference type="NCBI Taxonomy" id="2478750"/>
    <lineage>
        <taxon>Eukaryota</taxon>
        <taxon>Fungi</taxon>
        <taxon>Dikarya</taxon>
        <taxon>Ascomycota</taxon>
        <taxon>Pezizomycotina</taxon>
        <taxon>Leotiomycetes</taxon>
        <taxon>Helotiales</taxon>
        <taxon>Sclerotiniaceae</taxon>
        <taxon>Botrytis</taxon>
    </lineage>
</organism>
<sequence length="186" mass="21374">MIMQREGEGDVFQGTGIVDTFYAYLEFSCRISCTQGRALRIDPGCSALAACGHKFILQLTDSAMFQGCRETIDTGWWNRLSVPVPVLVLTFPQRVLWHKPRSRHLSLFPSRDGHHRSLYQNRPDEPFSAPSPDFLLVCSHWMFTGGLLKKKKISNKIVVNYRLFRDATNIHHPAPIEKCFEEHQKK</sequence>
<dbReference type="GeneID" id="62230053"/>
<reference evidence="1 2" key="1">
    <citation type="journal article" date="2020" name="Genome Biol. Evol.">
        <title>Comparative genomics of Sclerotiniaceae.</title>
        <authorList>
            <person name="Valero Jimenez C.A."/>
            <person name="Steentjes M."/>
            <person name="Scholten O.E."/>
            <person name="Van Kan J.A.L."/>
        </authorList>
    </citation>
    <scope>NUCLEOTIDE SEQUENCE [LARGE SCALE GENOMIC DNA]</scope>
    <source>
        <strain evidence="1 2">B1</strain>
    </source>
</reference>
<name>A0ABQ7IT34_9HELO</name>